<feature type="transmembrane region" description="Helical" evidence="10">
    <location>
        <begin position="393"/>
        <end position="415"/>
    </location>
</feature>
<feature type="transmembrane region" description="Helical" evidence="10">
    <location>
        <begin position="362"/>
        <end position="381"/>
    </location>
</feature>
<dbReference type="GO" id="GO:0045016">
    <property type="term" value="P:mitochondrial magnesium ion transmembrane transport"/>
    <property type="evidence" value="ECO:0007669"/>
    <property type="project" value="TreeGrafter"/>
</dbReference>
<evidence type="ECO:0000256" key="9">
    <source>
        <dbReference type="ARBA" id="ARBA00023136"/>
    </source>
</evidence>
<evidence type="ECO:0000313" key="12">
    <source>
        <dbReference type="Proteomes" id="UP001147733"/>
    </source>
</evidence>
<dbReference type="Proteomes" id="UP001147733">
    <property type="component" value="Unassembled WGS sequence"/>
</dbReference>
<evidence type="ECO:0000256" key="3">
    <source>
        <dbReference type="ARBA" id="ARBA00022448"/>
    </source>
</evidence>
<keyword evidence="8 10" id="KW-0406">Ion transport</keyword>
<dbReference type="GeneID" id="81384168"/>
<dbReference type="GO" id="GO:0015095">
    <property type="term" value="F:magnesium ion transmembrane transporter activity"/>
    <property type="evidence" value="ECO:0007669"/>
    <property type="project" value="TreeGrafter"/>
</dbReference>
<dbReference type="PANTHER" id="PTHR13890">
    <property type="entry name" value="RNA SPLICING PROTEIN MRS2, MITOCHONDRIAL"/>
    <property type="match status" value="1"/>
</dbReference>
<dbReference type="GO" id="GO:0005743">
    <property type="term" value="C:mitochondrial inner membrane"/>
    <property type="evidence" value="ECO:0007669"/>
    <property type="project" value="UniProtKB-SubCell"/>
</dbReference>
<dbReference type="Gene3D" id="2.40.128.330">
    <property type="match status" value="1"/>
</dbReference>
<dbReference type="SUPFAM" id="SSF144083">
    <property type="entry name" value="Magnesium transport protein CorA, transmembrane region"/>
    <property type="match status" value="1"/>
</dbReference>
<comment type="subcellular location">
    <subcellularLocation>
        <location evidence="1">Membrane</location>
        <topology evidence="1">Multi-pass membrane protein</topology>
    </subcellularLocation>
    <subcellularLocation>
        <location evidence="10">Mitochondrion inner membrane</location>
        <topology evidence="10">Multi-pass membrane protein</topology>
    </subcellularLocation>
</comment>
<evidence type="ECO:0000256" key="4">
    <source>
        <dbReference type="ARBA" id="ARBA00022692"/>
    </source>
</evidence>
<reference evidence="11" key="2">
    <citation type="journal article" date="2023" name="IMA Fungus">
        <title>Comparative genomic study of the Penicillium genus elucidates a diverse pangenome and 15 lateral gene transfer events.</title>
        <authorList>
            <person name="Petersen C."/>
            <person name="Sorensen T."/>
            <person name="Nielsen M.R."/>
            <person name="Sondergaard T.E."/>
            <person name="Sorensen J.L."/>
            <person name="Fitzpatrick D.A."/>
            <person name="Frisvad J.C."/>
            <person name="Nielsen K.L."/>
        </authorList>
    </citation>
    <scope>NUCLEOTIDE SEQUENCE</scope>
    <source>
        <strain evidence="11">IBT 23319</strain>
    </source>
</reference>
<dbReference type="OrthoDB" id="10251508at2759"/>
<keyword evidence="10" id="KW-0496">Mitochondrion</keyword>
<dbReference type="RefSeq" id="XP_056500239.1">
    <property type="nucleotide sequence ID" value="XM_056645001.1"/>
</dbReference>
<dbReference type="InterPro" id="IPR039204">
    <property type="entry name" value="MRS2-like"/>
</dbReference>
<dbReference type="EMBL" id="JAPQKT010000005">
    <property type="protein sequence ID" value="KAJ5231495.1"/>
    <property type="molecule type" value="Genomic_DNA"/>
</dbReference>
<keyword evidence="5 10" id="KW-0460">Magnesium</keyword>
<organism evidence="11 12">
    <name type="scientific">Penicillium citrinum</name>
    <dbReference type="NCBI Taxonomy" id="5077"/>
    <lineage>
        <taxon>Eukaryota</taxon>
        <taxon>Fungi</taxon>
        <taxon>Dikarya</taxon>
        <taxon>Ascomycota</taxon>
        <taxon>Pezizomycotina</taxon>
        <taxon>Eurotiomycetes</taxon>
        <taxon>Eurotiomycetidae</taxon>
        <taxon>Eurotiales</taxon>
        <taxon>Aspergillaceae</taxon>
        <taxon>Penicillium</taxon>
    </lineage>
</organism>
<keyword evidence="3 10" id="KW-0813">Transport</keyword>
<keyword evidence="4 10" id="KW-0812">Transmembrane</keyword>
<dbReference type="CDD" id="cd12823">
    <property type="entry name" value="Mrs2_Mfm1p-like"/>
    <property type="match status" value="1"/>
</dbReference>
<evidence type="ECO:0000256" key="6">
    <source>
        <dbReference type="ARBA" id="ARBA00022946"/>
    </source>
</evidence>
<dbReference type="Pfam" id="PF22099">
    <property type="entry name" value="MRS2-like"/>
    <property type="match status" value="1"/>
</dbReference>
<sequence length="428" mass="49296">MTGFIEPGTMNWTGLASRCQIWAKNETKSRPVGVISMAVVGFTRAASWKRQVSSFESKDTASLACHSPTDRSLYELSLQLSQRPMNGNASMHYTRYAILGTKARYGWMTKLGIATRYGLSTRDLRIFDRPSGAYPYILIREHTILFHLFDLRGLVQHDHARVFQRAPTSHANVTHIDDDRRVSRVFSLNIERRLHYEHEKNKPVNYPYELRILETALASVTSVLEAEYLLAKEQVSQVLQMTGSDTLDGEENLIHSKLRAILDLKQKLLSIGKRALQTRIMTQEILNDDEDMANIHLTEKWLGKPFRVQDHQDVEYLFETYFKASEAVEQDTSSLMNHIRRTEDTIQFTLNVRRNQIMVLEARLEILMLAFAGATLIAGWYGMNLVNYFEESAYGFAVVTMTSVAAVVVCSWYGMRRLRWIRNVRLRM</sequence>
<proteinExistence type="inferred from homology"/>
<dbReference type="InterPro" id="IPR045863">
    <property type="entry name" value="CorA_TM1_TM2"/>
</dbReference>
<comment type="similarity">
    <text evidence="2 10">Belongs to the CorA metal ion transporter (MIT) (TC 1.A.35) family.</text>
</comment>
<dbReference type="Gene3D" id="1.20.58.340">
    <property type="entry name" value="Magnesium transport protein CorA, transmembrane region"/>
    <property type="match status" value="2"/>
</dbReference>
<evidence type="ECO:0000256" key="1">
    <source>
        <dbReference type="ARBA" id="ARBA00004141"/>
    </source>
</evidence>
<dbReference type="PANTHER" id="PTHR13890:SF0">
    <property type="entry name" value="MAGNESIUM TRANSPORTER MRS2 HOMOLOG, MITOCHONDRIAL"/>
    <property type="match status" value="1"/>
</dbReference>
<keyword evidence="12" id="KW-1185">Reference proteome</keyword>
<evidence type="ECO:0000256" key="2">
    <source>
        <dbReference type="ARBA" id="ARBA00009765"/>
    </source>
</evidence>
<evidence type="ECO:0000256" key="5">
    <source>
        <dbReference type="ARBA" id="ARBA00022842"/>
    </source>
</evidence>
<dbReference type="AlphaFoldDB" id="A0A9W9NY00"/>
<gene>
    <name evidence="11" type="ORF">N7469_006083</name>
</gene>
<evidence type="ECO:0000256" key="10">
    <source>
        <dbReference type="RuleBase" id="RU366042"/>
    </source>
</evidence>
<accession>A0A9W9NY00</accession>
<keyword evidence="10" id="KW-0999">Mitochondrion inner membrane</keyword>
<keyword evidence="7 10" id="KW-1133">Transmembrane helix</keyword>
<protein>
    <recommendedName>
        <fullName evidence="10">Magnesium transporter</fullName>
    </recommendedName>
</protein>
<evidence type="ECO:0000313" key="11">
    <source>
        <dbReference type="EMBL" id="KAJ5231495.1"/>
    </source>
</evidence>
<comment type="caution">
    <text evidence="11">The sequence shown here is derived from an EMBL/GenBank/DDBJ whole genome shotgun (WGS) entry which is preliminary data.</text>
</comment>
<evidence type="ECO:0000256" key="8">
    <source>
        <dbReference type="ARBA" id="ARBA00023065"/>
    </source>
</evidence>
<keyword evidence="9 10" id="KW-0472">Membrane</keyword>
<name>A0A9W9NY00_PENCI</name>
<reference evidence="11" key="1">
    <citation type="submission" date="2022-11" db="EMBL/GenBank/DDBJ databases">
        <authorList>
            <person name="Petersen C."/>
        </authorList>
    </citation>
    <scope>NUCLEOTIDE SEQUENCE</scope>
    <source>
        <strain evidence="11">IBT 23319</strain>
    </source>
</reference>
<keyword evidence="6" id="KW-0809">Transit peptide</keyword>
<evidence type="ECO:0000256" key="7">
    <source>
        <dbReference type="ARBA" id="ARBA00022989"/>
    </source>
</evidence>